<evidence type="ECO:0000256" key="4">
    <source>
        <dbReference type="ARBA" id="ARBA00022454"/>
    </source>
</evidence>
<keyword evidence="8 12" id="KW-0175">Coiled coil</keyword>
<feature type="compositionally biased region" description="Polar residues" evidence="13">
    <location>
        <begin position="151"/>
        <end position="164"/>
    </location>
</feature>
<keyword evidence="10" id="KW-0234">DNA repair</keyword>
<feature type="compositionally biased region" description="Polar residues" evidence="13">
    <location>
        <begin position="207"/>
        <end position="242"/>
    </location>
</feature>
<keyword evidence="7" id="KW-0067">ATP-binding</keyword>
<dbReference type="GO" id="GO:0003684">
    <property type="term" value="F:damaged DNA binding"/>
    <property type="evidence" value="ECO:0007669"/>
    <property type="project" value="TreeGrafter"/>
</dbReference>
<dbReference type="GO" id="GO:0016887">
    <property type="term" value="F:ATP hydrolysis activity"/>
    <property type="evidence" value="ECO:0007669"/>
    <property type="project" value="InterPro"/>
</dbReference>
<reference evidence="15 16" key="1">
    <citation type="journal article" date="2024" name="Nat. Commun.">
        <title>Phylogenomics reveals the evolutionary origins of lichenization in chlorophyte algae.</title>
        <authorList>
            <person name="Puginier C."/>
            <person name="Libourel C."/>
            <person name="Otte J."/>
            <person name="Skaloud P."/>
            <person name="Haon M."/>
            <person name="Grisel S."/>
            <person name="Petersen M."/>
            <person name="Berrin J.G."/>
            <person name="Delaux P.M."/>
            <person name="Dal Grande F."/>
            <person name="Keller J."/>
        </authorList>
    </citation>
    <scope>NUCLEOTIDE SEQUENCE [LARGE SCALE GENOMIC DNA]</scope>
    <source>
        <strain evidence="15 16">SAG 2523</strain>
    </source>
</reference>
<evidence type="ECO:0000256" key="13">
    <source>
        <dbReference type="SAM" id="MobiDB-lite"/>
    </source>
</evidence>
<evidence type="ECO:0000256" key="9">
    <source>
        <dbReference type="ARBA" id="ARBA00023172"/>
    </source>
</evidence>
<dbReference type="EMBL" id="JALJOV010001273">
    <property type="protein sequence ID" value="KAK9850786.1"/>
    <property type="molecule type" value="Genomic_DNA"/>
</dbReference>
<gene>
    <name evidence="15" type="ORF">WJX84_000066</name>
</gene>
<dbReference type="Proteomes" id="UP001485043">
    <property type="component" value="Unassembled WGS sequence"/>
</dbReference>
<comment type="similarity">
    <text evidence="3">Belongs to the SMC family. SMC6 subfamily.</text>
</comment>
<dbReference type="GO" id="GO:0005524">
    <property type="term" value="F:ATP binding"/>
    <property type="evidence" value="ECO:0007669"/>
    <property type="project" value="UniProtKB-KW"/>
</dbReference>
<evidence type="ECO:0000256" key="7">
    <source>
        <dbReference type="ARBA" id="ARBA00022840"/>
    </source>
</evidence>
<accession>A0AAW1SN33</accession>
<dbReference type="PANTHER" id="PTHR19306:SF6">
    <property type="entry name" value="STRUCTURAL MAINTENANCE OF CHROMOSOMES PROTEIN 6"/>
    <property type="match status" value="1"/>
</dbReference>
<dbReference type="GO" id="GO:0035861">
    <property type="term" value="C:site of double-strand break"/>
    <property type="evidence" value="ECO:0007669"/>
    <property type="project" value="TreeGrafter"/>
</dbReference>
<comment type="subcellular location">
    <subcellularLocation>
        <location evidence="2">Chromosome</location>
    </subcellularLocation>
    <subcellularLocation>
        <location evidence="1">Nucleus</location>
    </subcellularLocation>
</comment>
<evidence type="ECO:0000256" key="10">
    <source>
        <dbReference type="ARBA" id="ARBA00023204"/>
    </source>
</evidence>
<feature type="domain" description="Rad50/SbcC-type AAA" evidence="14">
    <location>
        <begin position="287"/>
        <end position="491"/>
    </location>
</feature>
<keyword evidence="4" id="KW-0158">Chromosome</keyword>
<dbReference type="Gene3D" id="3.40.50.300">
    <property type="entry name" value="P-loop containing nucleotide triphosphate hydrolases"/>
    <property type="match status" value="1"/>
</dbReference>
<evidence type="ECO:0000256" key="1">
    <source>
        <dbReference type="ARBA" id="ARBA00004123"/>
    </source>
</evidence>
<dbReference type="InterPro" id="IPR027417">
    <property type="entry name" value="P-loop_NTPase"/>
</dbReference>
<keyword evidence="6" id="KW-0227">DNA damage</keyword>
<dbReference type="PANTHER" id="PTHR19306">
    <property type="entry name" value="STRUCTURAL MAINTENANCE OF CHROMOSOMES 5,6 SMC5, SMC6"/>
    <property type="match status" value="1"/>
</dbReference>
<name>A0AAW1SN33_9CHLO</name>
<evidence type="ECO:0000256" key="5">
    <source>
        <dbReference type="ARBA" id="ARBA00022741"/>
    </source>
</evidence>
<comment type="caution">
    <text evidence="15">The sequence shown here is derived from an EMBL/GenBank/DDBJ whole genome shotgun (WGS) entry which is preliminary data.</text>
</comment>
<dbReference type="Pfam" id="PF13476">
    <property type="entry name" value="AAA_23"/>
    <property type="match status" value="1"/>
</dbReference>
<feature type="coiled-coil region" evidence="12">
    <location>
        <begin position="591"/>
        <end position="625"/>
    </location>
</feature>
<organism evidence="15 16">
    <name type="scientific">Apatococcus fuscideae</name>
    <dbReference type="NCBI Taxonomy" id="2026836"/>
    <lineage>
        <taxon>Eukaryota</taxon>
        <taxon>Viridiplantae</taxon>
        <taxon>Chlorophyta</taxon>
        <taxon>core chlorophytes</taxon>
        <taxon>Trebouxiophyceae</taxon>
        <taxon>Chlorellales</taxon>
        <taxon>Chlorellaceae</taxon>
        <taxon>Apatococcus</taxon>
    </lineage>
</organism>
<keyword evidence="16" id="KW-1185">Reference proteome</keyword>
<evidence type="ECO:0000313" key="16">
    <source>
        <dbReference type="Proteomes" id="UP001485043"/>
    </source>
</evidence>
<feature type="compositionally biased region" description="Pro residues" evidence="13">
    <location>
        <begin position="130"/>
        <end position="146"/>
    </location>
</feature>
<dbReference type="GO" id="GO:0003697">
    <property type="term" value="F:single-stranded DNA binding"/>
    <property type="evidence" value="ECO:0007669"/>
    <property type="project" value="TreeGrafter"/>
</dbReference>
<dbReference type="AlphaFoldDB" id="A0AAW1SN33"/>
<evidence type="ECO:0000313" key="15">
    <source>
        <dbReference type="EMBL" id="KAK9850786.1"/>
    </source>
</evidence>
<dbReference type="SUPFAM" id="SSF52540">
    <property type="entry name" value="P-loop containing nucleoside triphosphate hydrolases"/>
    <property type="match status" value="1"/>
</dbReference>
<proteinExistence type="inferred from homology"/>
<evidence type="ECO:0000259" key="14">
    <source>
        <dbReference type="Pfam" id="PF13476"/>
    </source>
</evidence>
<dbReference type="GO" id="GO:0005634">
    <property type="term" value="C:nucleus"/>
    <property type="evidence" value="ECO:0007669"/>
    <property type="project" value="UniProtKB-SubCell"/>
</dbReference>
<evidence type="ECO:0000256" key="3">
    <source>
        <dbReference type="ARBA" id="ARBA00006793"/>
    </source>
</evidence>
<feature type="region of interest" description="Disordered" evidence="13">
    <location>
        <begin position="117"/>
        <end position="273"/>
    </location>
</feature>
<evidence type="ECO:0000256" key="6">
    <source>
        <dbReference type="ARBA" id="ARBA00022763"/>
    </source>
</evidence>
<keyword evidence="5" id="KW-0547">Nucleotide-binding</keyword>
<keyword evidence="9" id="KW-0233">DNA recombination</keyword>
<dbReference type="GO" id="GO:0030915">
    <property type="term" value="C:Smc5-Smc6 complex"/>
    <property type="evidence" value="ECO:0007669"/>
    <property type="project" value="TreeGrafter"/>
</dbReference>
<keyword evidence="11" id="KW-0539">Nucleus</keyword>
<evidence type="ECO:0000256" key="8">
    <source>
        <dbReference type="ARBA" id="ARBA00023054"/>
    </source>
</evidence>
<evidence type="ECO:0000256" key="12">
    <source>
        <dbReference type="SAM" id="Coils"/>
    </source>
</evidence>
<protein>
    <recommendedName>
        <fullName evidence="14">Rad50/SbcC-type AAA domain-containing protein</fullName>
    </recommendedName>
</protein>
<evidence type="ECO:0000256" key="2">
    <source>
        <dbReference type="ARBA" id="ARBA00004286"/>
    </source>
</evidence>
<evidence type="ECO:0000256" key="11">
    <source>
        <dbReference type="ARBA" id="ARBA00023242"/>
    </source>
</evidence>
<sequence length="677" mass="73509">MGTGTSTSKKHLPAENPSRMSSQEFDLSVYGVPGCSPFVNEWQVYVGCTVEALLEAPTEETQPQEAVGEWQEGTIIQVTDALLVEEEEQRGIFFLVRFHDKTETEPAMEADFAWHQAWRQQQTPEASHPQQPPDASPSDSEPPAPLREPSANGNGVSADATASVSKHAPRTTGGPLPSGNAAETTSLPATAKRSRPAQGKNERSPGDSRQTGNVGSSNYDPGAAQGTSDVSTQHAGPRSSPTAAVAAAAAAGGGDGAEDEPLSPGAAPGLDDANRDLYEHVGKVKSVRVVNFKNHDHFQMQFGRHVTIVHGQNGSGKSAIMQALQVCLGASARDTGAAASIKNFIKTGTNEATACVTIWNAGEDAYRPHEFGPTIEIERRISDRGGSTFKLKSSQGKTVATGQNELKQLLTHFQIDACNPVVCLTQDDAKKVQDSRPRFEHYLHANQLDEIILNHEVSSDSIKELDVQLQTAREELKEKEAESEKLKEAVRALQDVVQWSESAQQARIWIPWAKVEELEHDIGSHETMLNRGMTRTEEGEALRKATEDYDAAFQRRQDAVDNVAGLMPRLQRMADEKIQLSAARRVAASEVRSSQALLKQAKDSLADTQEETQQAIQKIAALRQDLASSSAEAATRLVELQARRDAAQQVVESRDVGVHDAKQVRARLPWGILCTRQ</sequence>
<dbReference type="GO" id="GO:0000724">
    <property type="term" value="P:double-strand break repair via homologous recombination"/>
    <property type="evidence" value="ECO:0007669"/>
    <property type="project" value="TreeGrafter"/>
</dbReference>
<dbReference type="InterPro" id="IPR038729">
    <property type="entry name" value="Rad50/SbcC_AAA"/>
</dbReference>
<feature type="coiled-coil region" evidence="12">
    <location>
        <begin position="462"/>
        <end position="496"/>
    </location>
</feature>